<dbReference type="InterPro" id="IPR025110">
    <property type="entry name" value="AMP-bd_C"/>
</dbReference>
<dbReference type="PROSITE" id="PS50075">
    <property type="entry name" value="CARRIER"/>
    <property type="match status" value="1"/>
</dbReference>
<dbReference type="PANTHER" id="PTHR45527:SF1">
    <property type="entry name" value="FATTY ACID SYNTHASE"/>
    <property type="match status" value="1"/>
</dbReference>
<dbReference type="Gene3D" id="2.30.38.10">
    <property type="entry name" value="Luciferase, Domain 3"/>
    <property type="match status" value="1"/>
</dbReference>
<dbReference type="RefSeq" id="WP_058796775.1">
    <property type="nucleotide sequence ID" value="NZ_CP013611.1"/>
</dbReference>
<dbReference type="InterPro" id="IPR000873">
    <property type="entry name" value="AMP-dep_synth/lig_dom"/>
</dbReference>
<accession>A0A0U3GKP3</accession>
<dbReference type="GO" id="GO:0005737">
    <property type="term" value="C:cytoplasm"/>
    <property type="evidence" value="ECO:0007669"/>
    <property type="project" value="TreeGrafter"/>
</dbReference>
<dbReference type="InterPro" id="IPR041464">
    <property type="entry name" value="TubC_N"/>
</dbReference>
<dbReference type="Gene3D" id="3.30.300.30">
    <property type="match status" value="1"/>
</dbReference>
<evidence type="ECO:0000256" key="3">
    <source>
        <dbReference type="ARBA" id="ARBA00022553"/>
    </source>
</evidence>
<dbReference type="Pfam" id="PF00501">
    <property type="entry name" value="AMP-binding"/>
    <property type="match status" value="1"/>
</dbReference>
<dbReference type="EMBL" id="CP013611">
    <property type="protein sequence ID" value="ALU43611.1"/>
    <property type="molecule type" value="Genomic_DNA"/>
</dbReference>
<dbReference type="KEGG" id="prr:AT705_12010"/>
<dbReference type="Gene3D" id="3.30.559.30">
    <property type="entry name" value="Nonribosomal peptide synthetase, condensation domain"/>
    <property type="match status" value="1"/>
</dbReference>
<gene>
    <name evidence="5" type="ORF">AT705_12010</name>
</gene>
<comment type="cofactor">
    <cofactor evidence="1">
        <name>pantetheine 4'-phosphate</name>
        <dbReference type="ChEBI" id="CHEBI:47942"/>
    </cofactor>
</comment>
<reference evidence="5 6" key="1">
    <citation type="submission" date="2015-12" db="EMBL/GenBank/DDBJ databases">
        <title>Complete genome sequence of Pseudoalteromonas rubra SCSIO 6842, harboring a conjugative plasmid.</title>
        <authorList>
            <person name="Li B."/>
            <person name="Wang X."/>
        </authorList>
    </citation>
    <scope>NUCLEOTIDE SEQUENCE [LARGE SCALE GENOMIC DNA]</scope>
    <source>
        <strain evidence="5 6">SCSIO 6842</strain>
    </source>
</reference>
<keyword evidence="3" id="KW-0597">Phosphoprotein</keyword>
<dbReference type="GO" id="GO:0044550">
    <property type="term" value="P:secondary metabolite biosynthetic process"/>
    <property type="evidence" value="ECO:0007669"/>
    <property type="project" value="TreeGrafter"/>
</dbReference>
<dbReference type="InterPro" id="IPR009081">
    <property type="entry name" value="PP-bd_ACP"/>
</dbReference>
<organism evidence="5 6">
    <name type="scientific">Pseudoalteromonas rubra</name>
    <dbReference type="NCBI Taxonomy" id="43658"/>
    <lineage>
        <taxon>Bacteria</taxon>
        <taxon>Pseudomonadati</taxon>
        <taxon>Pseudomonadota</taxon>
        <taxon>Gammaproteobacteria</taxon>
        <taxon>Alteromonadales</taxon>
        <taxon>Pseudoalteromonadaceae</taxon>
        <taxon>Pseudoalteromonas</taxon>
    </lineage>
</organism>
<proteinExistence type="predicted"/>
<name>A0A0U3GKP3_9GAMM</name>
<dbReference type="GO" id="GO:0031177">
    <property type="term" value="F:phosphopantetheine binding"/>
    <property type="evidence" value="ECO:0007669"/>
    <property type="project" value="TreeGrafter"/>
</dbReference>
<protein>
    <submittedName>
        <fullName evidence="5">Non-ribosomal peptide synthetase</fullName>
    </submittedName>
</protein>
<dbReference type="Pfam" id="PF00550">
    <property type="entry name" value="PP-binding"/>
    <property type="match status" value="1"/>
</dbReference>
<dbReference type="InterPro" id="IPR010071">
    <property type="entry name" value="AA_adenyl_dom"/>
</dbReference>
<dbReference type="PROSITE" id="PS00455">
    <property type="entry name" value="AMP_BINDING"/>
    <property type="match status" value="1"/>
</dbReference>
<dbReference type="SUPFAM" id="SSF52777">
    <property type="entry name" value="CoA-dependent acyltransferases"/>
    <property type="match status" value="2"/>
</dbReference>
<dbReference type="Gene3D" id="3.30.559.10">
    <property type="entry name" value="Chloramphenicol acetyltransferase-like domain"/>
    <property type="match status" value="1"/>
</dbReference>
<dbReference type="CDD" id="cd05930">
    <property type="entry name" value="A_NRPS"/>
    <property type="match status" value="1"/>
</dbReference>
<dbReference type="InterPro" id="IPR001242">
    <property type="entry name" value="Condensation_dom"/>
</dbReference>
<dbReference type="InterPro" id="IPR045851">
    <property type="entry name" value="AMP-bd_C_sf"/>
</dbReference>
<dbReference type="Gene3D" id="1.10.10.1830">
    <property type="entry name" value="Non-ribosomal peptide synthase, adenylation domain"/>
    <property type="match status" value="1"/>
</dbReference>
<dbReference type="AlphaFoldDB" id="A0A0U3GKP3"/>
<sequence length="1125" mass="124994">MNTQTIINQCLEQGVRLSVENGNLQIDAPKGGLSNEMIAILRENKAQLIEFINQFSAQKEAVEKQKLKPAKIDGPIPLSFAQQRLWIIDRIEQGTAQYNMSAAFKLEGVLNQDAFITTIDAVVARHEILRTVYKETNDKCEQVIREEVASAVSIIDFTHLQGNDLYDEIRTLAEQDALKPFDLQNDTMLRVQLIKASDSEHYVLFNMHHIASDGWSIGVLVKEFLEIYTAYSQGKPNPLAELEVQYKDYAHWQREWLQGDVLESEIGYWRDQLQDLPATHSLPLDRARPAQQGFLGNSIRRELTQTLTDKLDAYCREQGVTQFMALQTIYALLVGQWSAEEDVVMGTPVAGRVHQNVEPLIGFFLNNLVLRTDLSGDPSFNELIRSNKTTLLEAFEHQHLPFDALVEDLNPERSSSHQPMFQLWFVLQNHESGTFQLPGLEMSNPEEILAGIDVVNFDISLSAMVEEGQLVFVWQYKTDLFDTNTIESFAESFEALLENAITHGEEKVSKISGVKEGAVQPWKTNHEHSFENTQSLIKSVFEFAQSNPNAIALRVEDDAISYGELAAKVSAFSQQLTAAGVAKESPVGICVDRSIEQLVAQLAIMHAGGAYVPLDAGAPKDRIEYISADTGLNIVVAQPQYTDKFADIDCQTVAIDHTQIAGDGEVNADAIELDAEQLAYILYTSGSTGKPKGVAVQHGNLVNLANSMQLLLAERGVSGQYRWAWNAPMIFDASVQALTQLAFGVELNLLKDELRKDPSQLLSYLTENKIDVLDTTPALVDLVLREADEKGLALPNLLIGGEAISTELWQKVAAHSEAHQRFALNVYGPTECTVNATFSDIKADSVPNIGNPLPNCQTFILNDTLTPLAPGAKGEIYIGGEGVARGYFNNDALTQERFIESAEFGRIYKTGDLGRWLADGTVEYLGRSDFQVKLRGYRIELSEIESVLLEDDGVTDAAVLVKDEQLVAFVVGADVDQNRLTQLMETKLPAYMVAAVIIEMEEMPLTKNGKQDRKALLSIELEEVVDDYIAPRTDMEARLQVIWQELLGKEQISMDDNFFAIGGHSLLGIRVASACREQLSIEIPLKVLMENPSIEALAEQCEMYEKQKLVMSGAAVSDDAERMVI</sequence>
<dbReference type="SUPFAM" id="SSF47336">
    <property type="entry name" value="ACP-like"/>
    <property type="match status" value="1"/>
</dbReference>
<dbReference type="Gene3D" id="1.10.1200.10">
    <property type="entry name" value="ACP-like"/>
    <property type="match status" value="1"/>
</dbReference>
<feature type="domain" description="Carrier" evidence="4">
    <location>
        <begin position="1030"/>
        <end position="1105"/>
    </location>
</feature>
<dbReference type="GO" id="GO:0043041">
    <property type="term" value="P:amino acid activation for nonribosomal peptide biosynthetic process"/>
    <property type="evidence" value="ECO:0007669"/>
    <property type="project" value="TreeGrafter"/>
</dbReference>
<dbReference type="GO" id="GO:0003824">
    <property type="term" value="F:catalytic activity"/>
    <property type="evidence" value="ECO:0007669"/>
    <property type="project" value="InterPro"/>
</dbReference>
<dbReference type="FunFam" id="3.40.50.980:FF:000001">
    <property type="entry name" value="Non-ribosomal peptide synthetase"/>
    <property type="match status" value="1"/>
</dbReference>
<dbReference type="Pfam" id="PF18563">
    <property type="entry name" value="TubC_N"/>
    <property type="match status" value="1"/>
</dbReference>
<dbReference type="Proteomes" id="UP000069015">
    <property type="component" value="Chromosome 1"/>
</dbReference>
<dbReference type="InterPro" id="IPR023213">
    <property type="entry name" value="CAT-like_dom_sf"/>
</dbReference>
<dbReference type="FunFam" id="3.30.559.10:FF:000012">
    <property type="entry name" value="Non-ribosomal peptide synthetase"/>
    <property type="match status" value="1"/>
</dbReference>
<dbReference type="NCBIfam" id="TIGR01733">
    <property type="entry name" value="AA-adenyl-dom"/>
    <property type="match status" value="1"/>
</dbReference>
<dbReference type="Pfam" id="PF13193">
    <property type="entry name" value="AMP-binding_C"/>
    <property type="match status" value="1"/>
</dbReference>
<dbReference type="InterPro" id="IPR044894">
    <property type="entry name" value="TubC_N_sf"/>
</dbReference>
<evidence type="ECO:0000256" key="2">
    <source>
        <dbReference type="ARBA" id="ARBA00022450"/>
    </source>
</evidence>
<evidence type="ECO:0000313" key="6">
    <source>
        <dbReference type="Proteomes" id="UP000069015"/>
    </source>
</evidence>
<dbReference type="PANTHER" id="PTHR45527">
    <property type="entry name" value="NONRIBOSOMAL PEPTIDE SYNTHETASE"/>
    <property type="match status" value="1"/>
</dbReference>
<dbReference type="Gene3D" id="3.40.50.980">
    <property type="match status" value="2"/>
</dbReference>
<dbReference type="FunFam" id="1.10.1200.10:FF:000005">
    <property type="entry name" value="Nonribosomal peptide synthetase 1"/>
    <property type="match status" value="1"/>
</dbReference>
<evidence type="ECO:0000256" key="1">
    <source>
        <dbReference type="ARBA" id="ARBA00001957"/>
    </source>
</evidence>
<dbReference type="CDD" id="cd19531">
    <property type="entry name" value="LCL_NRPS-like"/>
    <property type="match status" value="1"/>
</dbReference>
<dbReference type="SUPFAM" id="SSF56801">
    <property type="entry name" value="Acetyl-CoA synthetase-like"/>
    <property type="match status" value="1"/>
</dbReference>
<dbReference type="Pfam" id="PF00668">
    <property type="entry name" value="Condensation"/>
    <property type="match status" value="1"/>
</dbReference>
<keyword evidence="2" id="KW-0596">Phosphopantetheine</keyword>
<dbReference type="InterPro" id="IPR020845">
    <property type="entry name" value="AMP-binding_CS"/>
</dbReference>
<evidence type="ECO:0000259" key="4">
    <source>
        <dbReference type="PROSITE" id="PS50075"/>
    </source>
</evidence>
<dbReference type="InterPro" id="IPR036736">
    <property type="entry name" value="ACP-like_sf"/>
</dbReference>
<evidence type="ECO:0000313" key="5">
    <source>
        <dbReference type="EMBL" id="ALU43611.1"/>
    </source>
</evidence>